<dbReference type="STRING" id="196109.A0A136JFR3"/>
<reference evidence="4" key="1">
    <citation type="submission" date="2016-02" db="EMBL/GenBank/DDBJ databases">
        <title>Draft genome sequence of Microdochium bolleyi, a fungal endophyte of beachgrass.</title>
        <authorList>
            <consortium name="DOE Joint Genome Institute"/>
            <person name="David A.S."/>
            <person name="May G."/>
            <person name="Haridas S."/>
            <person name="Lim J."/>
            <person name="Wang M."/>
            <person name="Labutti K."/>
            <person name="Lipzen A."/>
            <person name="Barry K."/>
            <person name="Grigoriev I.V."/>
        </authorList>
    </citation>
    <scope>NUCLEOTIDE SEQUENCE [LARGE SCALE GENOMIC DNA]</scope>
    <source>
        <strain evidence="4">J235TASD1</strain>
    </source>
</reference>
<keyword evidence="4" id="KW-1185">Reference proteome</keyword>
<sequence length="504" mass="56707">MADSAVPQTRKLPFKRTVKRKPVEETPTDKADAEDDGLDLFKRSREFFPSVLEDQKKEAAEKAAKAEQQRQEALADEERRKREDAARWASRTEQPSDPKAEEREGSSPKRRRTDSDWDSDDDATSRPSRVKSSPPSSNQSTRRQLPRFSATPAKTPSTTTGHAATKNAVPIISLDVSDDDDVHHDGDYLPPRPRSKRHTVGTHTNATHDSPTEVQVLADDSPPPEAQDKVSDEFDIYVQRAKERAQREREARLTGIAGTEDPSSRKPSGPIVEVLVASRDDTMVAMSFKVRIDQKLEVMFDTWRSRQPDIPSDVLTNAVFTWKESKVWPNTTLATLGIQPDSHGGLYNRWDKKTEGFDGSNGYDKVFFEVWTPEQYEHHEQAKEYQRLRALGEIEDDYDAHDSYPSTGAGGGISQQNPGLQQEVPEPEEKKVRIILKPKQLPSRTLTVKSSTEVAMLIKVFCKMSELPLSTKIEIHWDGEVLDPGTTVEEADIGDMDSVEVHLK</sequence>
<dbReference type="Gene3D" id="3.10.20.90">
    <property type="entry name" value="Phosphatidylinositol 3-kinase Catalytic Subunit, Chain A, domain 1"/>
    <property type="match status" value="1"/>
</dbReference>
<evidence type="ECO:0000313" key="3">
    <source>
        <dbReference type="EMBL" id="KXJ95984.1"/>
    </source>
</evidence>
<gene>
    <name evidence="3" type="ORF">Micbo1qcDRAFT_30289</name>
</gene>
<feature type="region of interest" description="Disordered" evidence="1">
    <location>
        <begin position="52"/>
        <end position="228"/>
    </location>
</feature>
<accession>A0A136JFR3</accession>
<feature type="compositionally biased region" description="Basic and acidic residues" evidence="1">
    <location>
        <begin position="94"/>
        <end position="107"/>
    </location>
</feature>
<name>A0A136JFR3_9PEZI</name>
<feature type="compositionally biased region" description="Polar residues" evidence="1">
    <location>
        <begin position="201"/>
        <end position="213"/>
    </location>
</feature>
<feature type="compositionally biased region" description="Basic and acidic residues" evidence="1">
    <location>
        <begin position="53"/>
        <end position="70"/>
    </location>
</feature>
<dbReference type="InterPro" id="IPR029071">
    <property type="entry name" value="Ubiquitin-like_domsf"/>
</dbReference>
<feature type="region of interest" description="Disordered" evidence="1">
    <location>
        <begin position="1"/>
        <end position="39"/>
    </location>
</feature>
<feature type="region of interest" description="Disordered" evidence="1">
    <location>
        <begin position="248"/>
        <end position="269"/>
    </location>
</feature>
<dbReference type="Pfam" id="PF11976">
    <property type="entry name" value="Rad60-SLD"/>
    <property type="match status" value="1"/>
</dbReference>
<feature type="domain" description="Ubiquitin-like" evidence="2">
    <location>
        <begin position="432"/>
        <end position="504"/>
    </location>
</feature>
<feature type="region of interest" description="Disordered" evidence="1">
    <location>
        <begin position="399"/>
        <end position="427"/>
    </location>
</feature>
<evidence type="ECO:0000259" key="2">
    <source>
        <dbReference type="PROSITE" id="PS50053"/>
    </source>
</evidence>
<dbReference type="InterPro" id="IPR022617">
    <property type="entry name" value="Rad60/SUMO-like_dom"/>
</dbReference>
<dbReference type="Proteomes" id="UP000070501">
    <property type="component" value="Unassembled WGS sequence"/>
</dbReference>
<dbReference type="PROSITE" id="PS50053">
    <property type="entry name" value="UBIQUITIN_2"/>
    <property type="match status" value="1"/>
</dbReference>
<protein>
    <recommendedName>
        <fullName evidence="2">Ubiquitin-like domain-containing protein</fullName>
    </recommendedName>
</protein>
<organism evidence="3 4">
    <name type="scientific">Microdochium bolleyi</name>
    <dbReference type="NCBI Taxonomy" id="196109"/>
    <lineage>
        <taxon>Eukaryota</taxon>
        <taxon>Fungi</taxon>
        <taxon>Dikarya</taxon>
        <taxon>Ascomycota</taxon>
        <taxon>Pezizomycotina</taxon>
        <taxon>Sordariomycetes</taxon>
        <taxon>Xylariomycetidae</taxon>
        <taxon>Xylariales</taxon>
        <taxon>Microdochiaceae</taxon>
        <taxon>Microdochium</taxon>
    </lineage>
</organism>
<dbReference type="OrthoDB" id="3365399at2759"/>
<dbReference type="InterPro" id="IPR000626">
    <property type="entry name" value="Ubiquitin-like_dom"/>
</dbReference>
<proteinExistence type="predicted"/>
<evidence type="ECO:0000256" key="1">
    <source>
        <dbReference type="SAM" id="MobiDB-lite"/>
    </source>
</evidence>
<dbReference type="InParanoid" id="A0A136JFR3"/>
<dbReference type="EMBL" id="KQ964246">
    <property type="protein sequence ID" value="KXJ95984.1"/>
    <property type="molecule type" value="Genomic_DNA"/>
</dbReference>
<dbReference type="SUPFAM" id="SSF54236">
    <property type="entry name" value="Ubiquitin-like"/>
    <property type="match status" value="1"/>
</dbReference>
<feature type="compositionally biased region" description="Low complexity" evidence="1">
    <location>
        <begin position="125"/>
        <end position="160"/>
    </location>
</feature>
<evidence type="ECO:0000313" key="4">
    <source>
        <dbReference type="Proteomes" id="UP000070501"/>
    </source>
</evidence>
<feature type="compositionally biased region" description="Basic and acidic residues" evidence="1">
    <location>
        <begin position="21"/>
        <end position="31"/>
    </location>
</feature>
<feature type="compositionally biased region" description="Basic and acidic residues" evidence="1">
    <location>
        <begin position="76"/>
        <end position="86"/>
    </location>
</feature>
<dbReference type="AlphaFoldDB" id="A0A136JFR3"/>